<dbReference type="Proteomes" id="UP000294901">
    <property type="component" value="Unassembled WGS sequence"/>
</dbReference>
<dbReference type="SMART" id="SM00458">
    <property type="entry name" value="RICIN"/>
    <property type="match status" value="1"/>
</dbReference>
<dbReference type="SUPFAM" id="SSF50370">
    <property type="entry name" value="Ricin B-like lectins"/>
    <property type="match status" value="1"/>
</dbReference>
<dbReference type="EMBL" id="SNWR01000001">
    <property type="protein sequence ID" value="TDO42520.1"/>
    <property type="molecule type" value="Genomic_DNA"/>
</dbReference>
<organism evidence="4 5">
    <name type="scientific">Paractinoplanes brasiliensis</name>
    <dbReference type="NCBI Taxonomy" id="52695"/>
    <lineage>
        <taxon>Bacteria</taxon>
        <taxon>Bacillati</taxon>
        <taxon>Actinomycetota</taxon>
        <taxon>Actinomycetes</taxon>
        <taxon>Micromonosporales</taxon>
        <taxon>Micromonosporaceae</taxon>
        <taxon>Paractinoplanes</taxon>
    </lineage>
</organism>
<proteinExistence type="predicted"/>
<evidence type="ECO:0000313" key="4">
    <source>
        <dbReference type="EMBL" id="TDO42520.1"/>
    </source>
</evidence>
<dbReference type="InterPro" id="IPR000772">
    <property type="entry name" value="Ricin_B_lectin"/>
</dbReference>
<feature type="domain" description="Ricin B lectin" evidence="3">
    <location>
        <begin position="211"/>
        <end position="332"/>
    </location>
</feature>
<gene>
    <name evidence="4" type="ORF">C8E87_6293</name>
</gene>
<evidence type="ECO:0000313" key="5">
    <source>
        <dbReference type="Proteomes" id="UP000294901"/>
    </source>
</evidence>
<sequence length="332" mass="33489">MTDGDQNDEQDPLLVRPFVLRDSGALDDESTQTWPAASTREVRSQHALEGSDAPTAILHLPFKRKHAPRGAGSGNQGRRRLIVMAAAAAAVVLGATAAGYATLRSEDVRPSVATEPGAEIPAAEAPLTTSAPVTPPVAGAPAGRGARPGSTGAAATSASASVSAGAPPSGSSPPSAGSPPTPISLTPSATGGNKTTPTGNPQLVAPEPPPNDRTGVIRGQNGLCLDLNGALPLDGNFVLAFECNNSVAQSWTLARDGTLRVMGKCALLVGGGAVEVVGCDGRTTAQWRVSGQRLLNAANNGCLTDPSAGRKSGTRVLVTDCTGSASQRWSFP</sequence>
<dbReference type="Gene3D" id="2.80.10.50">
    <property type="match status" value="1"/>
</dbReference>
<feature type="transmembrane region" description="Helical" evidence="2">
    <location>
        <begin position="81"/>
        <end position="103"/>
    </location>
</feature>
<dbReference type="RefSeq" id="WP_133876396.1">
    <property type="nucleotide sequence ID" value="NZ_BOMD01000088.1"/>
</dbReference>
<protein>
    <submittedName>
        <fullName evidence="4">Ricin-type beta-trefoil lectin protein</fullName>
    </submittedName>
</protein>
<dbReference type="InterPro" id="IPR035992">
    <property type="entry name" value="Ricin_B-like_lectins"/>
</dbReference>
<keyword evidence="5" id="KW-1185">Reference proteome</keyword>
<comment type="caution">
    <text evidence="4">The sequence shown here is derived from an EMBL/GenBank/DDBJ whole genome shotgun (WGS) entry which is preliminary data.</text>
</comment>
<keyword evidence="4" id="KW-0430">Lectin</keyword>
<evidence type="ECO:0000256" key="1">
    <source>
        <dbReference type="SAM" id="MobiDB-lite"/>
    </source>
</evidence>
<dbReference type="Pfam" id="PF00652">
    <property type="entry name" value="Ricin_B_lectin"/>
    <property type="match status" value="1"/>
</dbReference>
<reference evidence="4 5" key="1">
    <citation type="submission" date="2019-03" db="EMBL/GenBank/DDBJ databases">
        <title>Sequencing the genomes of 1000 actinobacteria strains.</title>
        <authorList>
            <person name="Klenk H.-P."/>
        </authorList>
    </citation>
    <scope>NUCLEOTIDE SEQUENCE [LARGE SCALE GENOMIC DNA]</scope>
    <source>
        <strain evidence="4 5">DSM 43805</strain>
    </source>
</reference>
<dbReference type="GO" id="GO:0030246">
    <property type="term" value="F:carbohydrate binding"/>
    <property type="evidence" value="ECO:0007669"/>
    <property type="project" value="UniProtKB-KW"/>
</dbReference>
<evidence type="ECO:0000256" key="2">
    <source>
        <dbReference type="SAM" id="Phobius"/>
    </source>
</evidence>
<dbReference type="OrthoDB" id="3298556at2"/>
<feature type="compositionally biased region" description="Low complexity" evidence="1">
    <location>
        <begin position="121"/>
        <end position="175"/>
    </location>
</feature>
<keyword evidence="2" id="KW-0472">Membrane</keyword>
<name>A0A4R6K033_9ACTN</name>
<dbReference type="PROSITE" id="PS50231">
    <property type="entry name" value="RICIN_B_LECTIN"/>
    <property type="match status" value="1"/>
</dbReference>
<keyword evidence="2" id="KW-1133">Transmembrane helix</keyword>
<feature type="compositionally biased region" description="Low complexity" evidence="1">
    <location>
        <begin position="190"/>
        <end position="201"/>
    </location>
</feature>
<accession>A0A4R6K033</accession>
<keyword evidence="2" id="KW-0812">Transmembrane</keyword>
<feature type="region of interest" description="Disordered" evidence="1">
    <location>
        <begin position="22"/>
        <end position="53"/>
    </location>
</feature>
<evidence type="ECO:0000259" key="3">
    <source>
        <dbReference type="SMART" id="SM00458"/>
    </source>
</evidence>
<feature type="region of interest" description="Disordered" evidence="1">
    <location>
        <begin position="121"/>
        <end position="217"/>
    </location>
</feature>
<dbReference type="AlphaFoldDB" id="A0A4R6K033"/>